<evidence type="ECO:0000313" key="5">
    <source>
        <dbReference type="EMBL" id="VEH70492.1"/>
    </source>
</evidence>
<reference evidence="5 6" key="1">
    <citation type="submission" date="2018-12" db="EMBL/GenBank/DDBJ databases">
        <authorList>
            <consortium name="Pathogen Informatics"/>
        </authorList>
    </citation>
    <scope>NUCLEOTIDE SEQUENCE [LARGE SCALE GENOMIC DNA]</scope>
    <source>
        <strain evidence="5 6">NCTC12967</strain>
    </source>
</reference>
<feature type="repeat" description="TPR" evidence="3">
    <location>
        <begin position="39"/>
        <end position="72"/>
    </location>
</feature>
<dbReference type="AlphaFoldDB" id="A0A448MZF6"/>
<organism evidence="5 6">
    <name type="scientific">Arachnia propionica</name>
    <dbReference type="NCBI Taxonomy" id="1750"/>
    <lineage>
        <taxon>Bacteria</taxon>
        <taxon>Bacillati</taxon>
        <taxon>Actinomycetota</taxon>
        <taxon>Actinomycetes</taxon>
        <taxon>Propionibacteriales</taxon>
        <taxon>Propionibacteriaceae</taxon>
        <taxon>Arachnia</taxon>
    </lineage>
</organism>
<keyword evidence="4" id="KW-0472">Membrane</keyword>
<evidence type="ECO:0000256" key="4">
    <source>
        <dbReference type="SAM" id="Phobius"/>
    </source>
</evidence>
<sequence length="349" mass="38861">MTDSQQQLRRADELITLGRHEQALALLYPMLGEGEEDQALVHFHISKAHIAGNDLEQAESHARSALALEPEDVFSLRLLAIALHGQKKYPEALKLLQEAIRLDPQDPYSHARLSYTYSELMWFTMARYEAEKAVELGPDDTSGYMALGFALFETNPEEAERAYRKVLELEPSHVDAKHNLAILAQNQGNFEKGSSGLVQVLAEAPSNKSSIMALHGLMLQIIWTATWTLFVGGFLAALLSAESPIPGFIISLLLLVFITFKTYPRLRAIHRGAGDRFLRNFFRQERRVTAWACLTVLAWLVQFGSFLLGLVFPGSKAQLFAYVALPMVAAGVVFGVKHARRLNENTNGA</sequence>
<accession>A0A448MZF6</accession>
<dbReference type="PANTHER" id="PTHR44943:SF8">
    <property type="entry name" value="TPR REPEAT-CONTAINING PROTEIN MJ0263"/>
    <property type="match status" value="1"/>
</dbReference>
<evidence type="ECO:0000256" key="2">
    <source>
        <dbReference type="ARBA" id="ARBA00022803"/>
    </source>
</evidence>
<dbReference type="Proteomes" id="UP000273044">
    <property type="component" value="Chromosome"/>
</dbReference>
<dbReference type="InterPro" id="IPR019734">
    <property type="entry name" value="TPR_rpt"/>
</dbReference>
<dbReference type="PANTHER" id="PTHR44943">
    <property type="entry name" value="CELLULOSE SYNTHASE OPERON PROTEIN C"/>
    <property type="match status" value="1"/>
</dbReference>
<keyword evidence="5" id="KW-0449">Lipoprotein</keyword>
<keyword evidence="1" id="KW-0677">Repeat</keyword>
<protein>
    <submittedName>
        <fullName evidence="5">Lipoprotein NlpI</fullName>
    </submittedName>
</protein>
<feature type="transmembrane region" description="Helical" evidence="4">
    <location>
        <begin position="217"/>
        <end position="239"/>
    </location>
</feature>
<dbReference type="InterPro" id="IPR051685">
    <property type="entry name" value="Ycf3/AcsC/BcsC/TPR_MFPF"/>
</dbReference>
<feature type="transmembrane region" description="Helical" evidence="4">
    <location>
        <begin position="288"/>
        <end position="313"/>
    </location>
</feature>
<keyword evidence="4" id="KW-1133">Transmembrane helix</keyword>
<evidence type="ECO:0000256" key="3">
    <source>
        <dbReference type="PROSITE-ProRule" id="PRU00339"/>
    </source>
</evidence>
<dbReference type="Pfam" id="PF13432">
    <property type="entry name" value="TPR_16"/>
    <property type="match status" value="1"/>
</dbReference>
<keyword evidence="2 3" id="KW-0802">TPR repeat</keyword>
<dbReference type="SUPFAM" id="SSF48452">
    <property type="entry name" value="TPR-like"/>
    <property type="match status" value="1"/>
</dbReference>
<feature type="transmembrane region" description="Helical" evidence="4">
    <location>
        <begin position="319"/>
        <end position="336"/>
    </location>
</feature>
<dbReference type="EMBL" id="LR134406">
    <property type="protein sequence ID" value="VEH70492.1"/>
    <property type="molecule type" value="Genomic_DNA"/>
</dbReference>
<dbReference type="Gene3D" id="1.25.40.10">
    <property type="entry name" value="Tetratricopeptide repeat domain"/>
    <property type="match status" value="1"/>
</dbReference>
<gene>
    <name evidence="5" type="ORF">NCTC12967_01789</name>
</gene>
<keyword evidence="6" id="KW-1185">Reference proteome</keyword>
<dbReference type="GeneID" id="64407246"/>
<dbReference type="InterPro" id="IPR011990">
    <property type="entry name" value="TPR-like_helical_dom_sf"/>
</dbReference>
<proteinExistence type="predicted"/>
<dbReference type="Pfam" id="PF14559">
    <property type="entry name" value="TPR_19"/>
    <property type="match status" value="1"/>
</dbReference>
<evidence type="ECO:0000256" key="1">
    <source>
        <dbReference type="ARBA" id="ARBA00022737"/>
    </source>
</evidence>
<name>A0A448MZF6_9ACTN</name>
<dbReference type="SMART" id="SM00028">
    <property type="entry name" value="TPR"/>
    <property type="match status" value="4"/>
</dbReference>
<evidence type="ECO:0000313" key="6">
    <source>
        <dbReference type="Proteomes" id="UP000273044"/>
    </source>
</evidence>
<feature type="repeat" description="TPR" evidence="3">
    <location>
        <begin position="73"/>
        <end position="106"/>
    </location>
</feature>
<dbReference type="RefSeq" id="WP_061786861.1">
    <property type="nucleotide sequence ID" value="NZ_CAJZDL010000032.1"/>
</dbReference>
<dbReference type="PROSITE" id="PS50005">
    <property type="entry name" value="TPR"/>
    <property type="match status" value="2"/>
</dbReference>
<feature type="transmembrane region" description="Helical" evidence="4">
    <location>
        <begin position="245"/>
        <end position="263"/>
    </location>
</feature>
<keyword evidence="4" id="KW-0812">Transmembrane</keyword>